<evidence type="ECO:0000313" key="2">
    <source>
        <dbReference type="EMBL" id="KAH3804692.1"/>
    </source>
</evidence>
<comment type="caution">
    <text evidence="2">The sequence shown here is derived from an EMBL/GenBank/DDBJ whole genome shotgun (WGS) entry which is preliminary data.</text>
</comment>
<evidence type="ECO:0000256" key="1">
    <source>
        <dbReference type="SAM" id="MobiDB-lite"/>
    </source>
</evidence>
<feature type="region of interest" description="Disordered" evidence="1">
    <location>
        <begin position="1"/>
        <end position="56"/>
    </location>
</feature>
<feature type="compositionally biased region" description="Polar residues" evidence="1">
    <location>
        <begin position="1"/>
        <end position="10"/>
    </location>
</feature>
<proteinExistence type="predicted"/>
<reference evidence="2" key="2">
    <citation type="submission" date="2020-11" db="EMBL/GenBank/DDBJ databases">
        <authorList>
            <person name="McCartney M.A."/>
            <person name="Auch B."/>
            <person name="Kono T."/>
            <person name="Mallez S."/>
            <person name="Becker A."/>
            <person name="Gohl D.M."/>
            <person name="Silverstein K.A.T."/>
            <person name="Koren S."/>
            <person name="Bechman K.B."/>
            <person name="Herman A."/>
            <person name="Abrahante J.E."/>
            <person name="Garbe J."/>
        </authorList>
    </citation>
    <scope>NUCLEOTIDE SEQUENCE</scope>
    <source>
        <strain evidence="2">Duluth1</strain>
        <tissue evidence="2">Whole animal</tissue>
    </source>
</reference>
<reference evidence="2" key="1">
    <citation type="journal article" date="2019" name="bioRxiv">
        <title>The Genome of the Zebra Mussel, Dreissena polymorpha: A Resource for Invasive Species Research.</title>
        <authorList>
            <person name="McCartney M.A."/>
            <person name="Auch B."/>
            <person name="Kono T."/>
            <person name="Mallez S."/>
            <person name="Zhang Y."/>
            <person name="Obille A."/>
            <person name="Becker A."/>
            <person name="Abrahante J.E."/>
            <person name="Garbe J."/>
            <person name="Badalamenti J.P."/>
            <person name="Herman A."/>
            <person name="Mangelson H."/>
            <person name="Liachko I."/>
            <person name="Sullivan S."/>
            <person name="Sone E.D."/>
            <person name="Koren S."/>
            <person name="Silverstein K.A.T."/>
            <person name="Beckman K.B."/>
            <person name="Gohl D.M."/>
        </authorList>
    </citation>
    <scope>NUCLEOTIDE SEQUENCE</scope>
    <source>
        <strain evidence="2">Duluth1</strain>
        <tissue evidence="2">Whole animal</tissue>
    </source>
</reference>
<dbReference type="EMBL" id="JAIWYP010000006">
    <property type="protein sequence ID" value="KAH3804692.1"/>
    <property type="molecule type" value="Genomic_DNA"/>
</dbReference>
<accession>A0A9D4FZA4</accession>
<gene>
    <name evidence="2" type="ORF">DPMN_132980</name>
</gene>
<evidence type="ECO:0000313" key="3">
    <source>
        <dbReference type="Proteomes" id="UP000828390"/>
    </source>
</evidence>
<name>A0A9D4FZA4_DREPO</name>
<dbReference type="AlphaFoldDB" id="A0A9D4FZA4"/>
<dbReference type="Proteomes" id="UP000828390">
    <property type="component" value="Unassembled WGS sequence"/>
</dbReference>
<organism evidence="2 3">
    <name type="scientific">Dreissena polymorpha</name>
    <name type="common">Zebra mussel</name>
    <name type="synonym">Mytilus polymorpha</name>
    <dbReference type="NCBI Taxonomy" id="45954"/>
    <lineage>
        <taxon>Eukaryota</taxon>
        <taxon>Metazoa</taxon>
        <taxon>Spiralia</taxon>
        <taxon>Lophotrochozoa</taxon>
        <taxon>Mollusca</taxon>
        <taxon>Bivalvia</taxon>
        <taxon>Autobranchia</taxon>
        <taxon>Heteroconchia</taxon>
        <taxon>Euheterodonta</taxon>
        <taxon>Imparidentia</taxon>
        <taxon>Neoheterodontei</taxon>
        <taxon>Myida</taxon>
        <taxon>Dreissenoidea</taxon>
        <taxon>Dreissenidae</taxon>
        <taxon>Dreissena</taxon>
    </lineage>
</organism>
<keyword evidence="3" id="KW-1185">Reference proteome</keyword>
<sequence length="78" mass="8622">MFSTSGINRESSGRIGNDRRCTGKKPGRHQEQPGRHRCSTGAYTDLGRATSMPRLSPVVPKWSLGECRQSPDIATVHR</sequence>
<protein>
    <submittedName>
        <fullName evidence="2">Uncharacterized protein</fullName>
    </submittedName>
</protein>